<evidence type="ECO:0000256" key="3">
    <source>
        <dbReference type="ARBA" id="ARBA00022982"/>
    </source>
</evidence>
<evidence type="ECO:0000256" key="2">
    <source>
        <dbReference type="ARBA" id="ARBA00022723"/>
    </source>
</evidence>
<dbReference type="InterPro" id="IPR017896">
    <property type="entry name" value="4Fe4S_Fe-S-bd"/>
</dbReference>
<keyword evidence="6" id="KW-0274">FAD</keyword>
<dbReference type="Gene3D" id="3.40.50.620">
    <property type="entry name" value="HUPs"/>
    <property type="match status" value="1"/>
</dbReference>
<dbReference type="GO" id="GO:0046872">
    <property type="term" value="F:metal ion binding"/>
    <property type="evidence" value="ECO:0007669"/>
    <property type="project" value="UniProtKB-KW"/>
</dbReference>
<organism evidence="8 9">
    <name type="scientific">Dethiosulfatarculus sandiegensis</name>
    <dbReference type="NCBI Taxonomy" id="1429043"/>
    <lineage>
        <taxon>Bacteria</taxon>
        <taxon>Pseudomonadati</taxon>
        <taxon>Thermodesulfobacteriota</taxon>
        <taxon>Desulfarculia</taxon>
        <taxon>Desulfarculales</taxon>
        <taxon>Desulfarculaceae</taxon>
        <taxon>Dethiosulfatarculus</taxon>
    </lineage>
</organism>
<dbReference type="Gene3D" id="3.30.70.20">
    <property type="match status" value="1"/>
</dbReference>
<keyword evidence="2" id="KW-0479">Metal-binding</keyword>
<keyword evidence="3" id="KW-0249">Electron transport</keyword>
<dbReference type="InterPro" id="IPR014729">
    <property type="entry name" value="Rossmann-like_a/b/a_fold"/>
</dbReference>
<keyword evidence="6" id="KW-0285">Flavoprotein</keyword>
<feature type="binding site" evidence="6">
    <location>
        <begin position="309"/>
        <end position="310"/>
    </location>
    <ligand>
        <name>FAD</name>
        <dbReference type="ChEBI" id="CHEBI:57692"/>
    </ligand>
</feature>
<reference evidence="8 9" key="1">
    <citation type="submission" date="2013-11" db="EMBL/GenBank/DDBJ databases">
        <title>Metagenomic analysis of a methanogenic consortium involved in long chain n-alkane degradation.</title>
        <authorList>
            <person name="Davidova I.A."/>
            <person name="Callaghan A.V."/>
            <person name="Wawrik B."/>
            <person name="Pruitt S."/>
            <person name="Marks C."/>
            <person name="Duncan K.E."/>
            <person name="Suflita J.M."/>
        </authorList>
    </citation>
    <scope>NUCLEOTIDE SEQUENCE [LARGE SCALE GENOMIC DNA]</scope>
    <source>
        <strain evidence="8 9">SPR</strain>
    </source>
</reference>
<keyword evidence="9" id="KW-1185">Reference proteome</keyword>
<proteinExistence type="inferred from homology"/>
<dbReference type="Pfam" id="PF01012">
    <property type="entry name" value="ETF"/>
    <property type="match status" value="1"/>
</dbReference>
<dbReference type="SUPFAM" id="SSF52467">
    <property type="entry name" value="DHS-like NAD/FAD-binding domain"/>
    <property type="match status" value="1"/>
</dbReference>
<dbReference type="AlphaFoldDB" id="A0A0D2G910"/>
<dbReference type="PROSITE" id="PS00198">
    <property type="entry name" value="4FE4S_FER_1"/>
    <property type="match status" value="1"/>
</dbReference>
<dbReference type="RefSeq" id="WP_044351953.1">
    <property type="nucleotide sequence ID" value="NZ_AZAC01000056.1"/>
</dbReference>
<accession>A0A0D2G910</accession>
<dbReference type="PANTHER" id="PTHR43153">
    <property type="entry name" value="ELECTRON TRANSFER FLAVOPROTEIN ALPHA"/>
    <property type="match status" value="1"/>
</dbReference>
<dbReference type="Gene3D" id="3.40.50.1220">
    <property type="entry name" value="TPP-binding domain"/>
    <property type="match status" value="1"/>
</dbReference>
<keyword evidence="5" id="KW-0411">Iron-sulfur</keyword>
<feature type="domain" description="4Fe-4S ferredoxin-type" evidence="7">
    <location>
        <begin position="1"/>
        <end position="30"/>
    </location>
</feature>
<evidence type="ECO:0000256" key="4">
    <source>
        <dbReference type="ARBA" id="ARBA00023004"/>
    </source>
</evidence>
<keyword evidence="4" id="KW-0408">Iron</keyword>
<dbReference type="InterPro" id="IPR001308">
    <property type="entry name" value="ETF_a/FixB"/>
</dbReference>
<dbReference type="PANTHER" id="PTHR43153:SF1">
    <property type="entry name" value="ELECTRON TRANSFER FLAVOPROTEIN SUBUNIT ALPHA, MITOCHONDRIAL"/>
    <property type="match status" value="1"/>
</dbReference>
<name>A0A0D2G910_9BACT</name>
<feature type="binding site" evidence="6">
    <location>
        <begin position="323"/>
        <end position="327"/>
    </location>
    <ligand>
        <name>FAD</name>
        <dbReference type="ChEBI" id="CHEBI:57692"/>
    </ligand>
</feature>
<dbReference type="InterPro" id="IPR029035">
    <property type="entry name" value="DHS-like_NAD/FAD-binding_dom"/>
</dbReference>
<dbReference type="FunCoup" id="A0A0D2G910">
    <property type="interactions" value="488"/>
</dbReference>
<sequence length="398" mass="42336">MALKIDKEKCTGCGECVDTCPFEALELVDDKACVNESCTLCGSCVEACAFEAISIEDAPRRTDERTLASKGVWVFAEQRQGEMPEVVLELMGHGKRLADELGVELGAVVLGDQVKGQAEELFALGADVVYVADDPCLADFNDDAYCEVLAKLIKKYQPEIFLAGATSIGRSLVPRVATAVETGLTADCTSLTIDSERRLLLQTRPAFGGNIMATIICPQARPQMATVRPRVMKKGERTPGQTGRLIELTLEGKEKTGTRVLEVVKALDEKVNLTGAEVVVVGGRGLGGPEGFDLVRELAEALNGVVGATRGAVDLEWIGHAHQVGQTGRTIAPKLYIGLGVSGAVQHLVGMQASDTIVAVNTDPNAPIFEVATYGIVGDLFKVVPAMLDRLRELRGGA</sequence>
<feature type="binding site" evidence="6">
    <location>
        <position position="284"/>
    </location>
    <ligand>
        <name>FAD</name>
        <dbReference type="ChEBI" id="CHEBI:57692"/>
    </ligand>
</feature>
<evidence type="ECO:0000313" key="8">
    <source>
        <dbReference type="EMBL" id="KIX11377.1"/>
    </source>
</evidence>
<dbReference type="InterPro" id="IPR017900">
    <property type="entry name" value="4Fe4S_Fe_S_CS"/>
</dbReference>
<dbReference type="CDD" id="cd01715">
    <property type="entry name" value="ETF_alpha"/>
    <property type="match status" value="1"/>
</dbReference>
<comment type="caution">
    <text evidence="8">The sequence shown here is derived from an EMBL/GenBank/DDBJ whole genome shotgun (WGS) entry which is preliminary data.</text>
</comment>
<dbReference type="GO" id="GO:0033539">
    <property type="term" value="P:fatty acid beta-oxidation using acyl-CoA dehydrogenase"/>
    <property type="evidence" value="ECO:0007669"/>
    <property type="project" value="TreeGrafter"/>
</dbReference>
<gene>
    <name evidence="8" type="ORF">X474_24140</name>
</gene>
<dbReference type="GO" id="GO:0009055">
    <property type="term" value="F:electron transfer activity"/>
    <property type="evidence" value="ECO:0007669"/>
    <property type="project" value="InterPro"/>
</dbReference>
<dbReference type="SMART" id="SM00893">
    <property type="entry name" value="ETF"/>
    <property type="match status" value="1"/>
</dbReference>
<feature type="domain" description="4Fe-4S ferredoxin-type" evidence="7">
    <location>
        <begin position="34"/>
        <end position="58"/>
    </location>
</feature>
<feature type="binding site" evidence="6">
    <location>
        <begin position="340"/>
        <end position="347"/>
    </location>
    <ligand>
        <name>FAD</name>
        <dbReference type="ChEBI" id="CHEBI:57692"/>
    </ligand>
</feature>
<dbReference type="GO" id="GO:0051536">
    <property type="term" value="F:iron-sulfur cluster binding"/>
    <property type="evidence" value="ECO:0007669"/>
    <property type="project" value="UniProtKB-KW"/>
</dbReference>
<evidence type="ECO:0000256" key="1">
    <source>
        <dbReference type="ARBA" id="ARBA00005817"/>
    </source>
</evidence>
<evidence type="ECO:0000313" key="9">
    <source>
        <dbReference type="Proteomes" id="UP000032233"/>
    </source>
</evidence>
<dbReference type="Proteomes" id="UP000032233">
    <property type="component" value="Unassembled WGS sequence"/>
</dbReference>
<dbReference type="PROSITE" id="PS51379">
    <property type="entry name" value="4FE4S_FER_2"/>
    <property type="match status" value="2"/>
</dbReference>
<dbReference type="PIRSF" id="PIRSF000089">
    <property type="entry name" value="Electra_flavoP_a"/>
    <property type="match status" value="1"/>
</dbReference>
<dbReference type="Pfam" id="PF00037">
    <property type="entry name" value="Fer4"/>
    <property type="match status" value="1"/>
</dbReference>
<keyword evidence="3" id="KW-0813">Transport</keyword>
<dbReference type="PATRIC" id="fig|1429043.3.peg.5104"/>
<feature type="binding site" evidence="6">
    <location>
        <position position="361"/>
    </location>
    <ligand>
        <name>FAD</name>
        <dbReference type="ChEBI" id="CHEBI:57692"/>
    </ligand>
</feature>
<dbReference type="SUPFAM" id="SSF52402">
    <property type="entry name" value="Adenine nucleotide alpha hydrolases-like"/>
    <property type="match status" value="1"/>
</dbReference>
<dbReference type="EMBL" id="AZAC01000056">
    <property type="protein sequence ID" value="KIX11377.1"/>
    <property type="molecule type" value="Genomic_DNA"/>
</dbReference>
<dbReference type="InParanoid" id="A0A0D2G910"/>
<dbReference type="OrthoDB" id="9770286at2"/>
<evidence type="ECO:0000256" key="6">
    <source>
        <dbReference type="PIRSR" id="PIRSR000089-1"/>
    </source>
</evidence>
<dbReference type="SUPFAM" id="SSF54862">
    <property type="entry name" value="4Fe-4S ferredoxins"/>
    <property type="match status" value="1"/>
</dbReference>
<dbReference type="InterPro" id="IPR014730">
    <property type="entry name" value="ETF_a/b_N"/>
</dbReference>
<dbReference type="Pfam" id="PF12800">
    <property type="entry name" value="Fer4_4"/>
    <property type="match status" value="1"/>
</dbReference>
<evidence type="ECO:0000256" key="5">
    <source>
        <dbReference type="ARBA" id="ARBA00023014"/>
    </source>
</evidence>
<dbReference type="STRING" id="1429043.X474_24140"/>
<comment type="similarity">
    <text evidence="1">Belongs to the ETF alpha-subunit/FixB family.</text>
</comment>
<evidence type="ECO:0000259" key="7">
    <source>
        <dbReference type="PROSITE" id="PS51379"/>
    </source>
</evidence>
<protein>
    <submittedName>
        <fullName evidence="8">Electron transfer flavoprotein subunit alpha</fullName>
    </submittedName>
</protein>
<dbReference type="Pfam" id="PF00766">
    <property type="entry name" value="ETF_alpha"/>
    <property type="match status" value="1"/>
</dbReference>
<dbReference type="InterPro" id="IPR014731">
    <property type="entry name" value="ETF_asu_C"/>
</dbReference>
<dbReference type="GO" id="GO:0050660">
    <property type="term" value="F:flavin adenine dinucleotide binding"/>
    <property type="evidence" value="ECO:0007669"/>
    <property type="project" value="InterPro"/>
</dbReference>
<comment type="cofactor">
    <cofactor evidence="6">
        <name>FAD</name>
        <dbReference type="ChEBI" id="CHEBI:57692"/>
    </cofactor>
    <text evidence="6">Binds 1 FAD per dimer.</text>
</comment>
<dbReference type="InterPro" id="IPR033947">
    <property type="entry name" value="ETF_alpha_N"/>
</dbReference>